<comment type="caution">
    <text evidence="7">The sequence shown here is derived from an EMBL/GenBank/DDBJ whole genome shotgun (WGS) entry which is preliminary data.</text>
</comment>
<feature type="coiled-coil region" evidence="5">
    <location>
        <begin position="272"/>
        <end position="299"/>
    </location>
</feature>
<dbReference type="InterPro" id="IPR051335">
    <property type="entry name" value="Alanyl-tRNA_Editing_Enzymes"/>
</dbReference>
<dbReference type="SUPFAM" id="SSF55186">
    <property type="entry name" value="ThrRS/AlaRS common domain"/>
    <property type="match status" value="1"/>
</dbReference>
<reference evidence="8" key="1">
    <citation type="journal article" date="2019" name="Int. J. Syst. Evol. Microbiol.">
        <title>The Global Catalogue of Microorganisms (GCM) 10K type strain sequencing project: providing services to taxonomists for standard genome sequencing and annotation.</title>
        <authorList>
            <consortium name="The Broad Institute Genomics Platform"/>
            <consortium name="The Broad Institute Genome Sequencing Center for Infectious Disease"/>
            <person name="Wu L."/>
            <person name="Ma J."/>
        </authorList>
    </citation>
    <scope>NUCLEOTIDE SEQUENCE [LARGE SCALE GENOMIC DNA]</scope>
    <source>
        <strain evidence="8">CGMCC 1.16026</strain>
    </source>
</reference>
<dbReference type="RefSeq" id="WP_263370763.1">
    <property type="nucleotide sequence ID" value="NZ_JAGSYD010000002.1"/>
</dbReference>
<dbReference type="Proteomes" id="UP001596391">
    <property type="component" value="Unassembled WGS sequence"/>
</dbReference>
<dbReference type="Gene3D" id="2.40.30.130">
    <property type="match status" value="1"/>
</dbReference>
<keyword evidence="8" id="KW-1185">Reference proteome</keyword>
<evidence type="ECO:0000313" key="7">
    <source>
        <dbReference type="EMBL" id="MFC6647331.1"/>
    </source>
</evidence>
<protein>
    <submittedName>
        <fullName evidence="7">Alanyl-tRNA editing protein</fullName>
    </submittedName>
</protein>
<comment type="cofactor">
    <cofactor evidence="1">
        <name>Zn(2+)</name>
        <dbReference type="ChEBI" id="CHEBI:29105"/>
    </cofactor>
</comment>
<organism evidence="7 8">
    <name type="scientific">Granulicella cerasi</name>
    <dbReference type="NCBI Taxonomy" id="741063"/>
    <lineage>
        <taxon>Bacteria</taxon>
        <taxon>Pseudomonadati</taxon>
        <taxon>Acidobacteriota</taxon>
        <taxon>Terriglobia</taxon>
        <taxon>Terriglobales</taxon>
        <taxon>Acidobacteriaceae</taxon>
        <taxon>Granulicella</taxon>
    </lineage>
</organism>
<dbReference type="PANTHER" id="PTHR43462:SF1">
    <property type="entry name" value="ALANYL-TRNA EDITING PROTEIN AARSD1"/>
    <property type="match status" value="1"/>
</dbReference>
<dbReference type="InterPro" id="IPR012947">
    <property type="entry name" value="tRNA_SAD"/>
</dbReference>
<dbReference type="InterPro" id="IPR009000">
    <property type="entry name" value="Transl_B-barrel_sf"/>
</dbReference>
<evidence type="ECO:0000256" key="1">
    <source>
        <dbReference type="ARBA" id="ARBA00001947"/>
    </source>
</evidence>
<sequence>MAAERLYYTSAVLDFDTTIADIRLTKTDELGQLWQVALAETAFYPTGGGQPSDRGMLIAYAPSGASLEVPIEAVEEDEDGEVWHYVRKPLIEGTEVQGRVLASRRMDHEQQHSGQHLLSAVFLRELTLTTVSFHLGAESSTIDLDTKERPTEEQLHQVEEAANRVVAESRPIWSRFVEREYAEDMLRRGDLRKLPEREGPMRVVQIQGIEFNACGGTHVENTGAIGAISIRRLEKVKQGWRVEFCCGQRVVRAARKDYIALDAVARTLSVGAADVQARVEALLEEKKAQAKELKKLKALLPPSA</sequence>
<dbReference type="InterPro" id="IPR018165">
    <property type="entry name" value="Ala-tRNA-synth_IIc_core"/>
</dbReference>
<dbReference type="PROSITE" id="PS50860">
    <property type="entry name" value="AA_TRNA_LIGASE_II_ALA"/>
    <property type="match status" value="1"/>
</dbReference>
<keyword evidence="3" id="KW-0479">Metal-binding</keyword>
<keyword evidence="4" id="KW-0862">Zinc</keyword>
<evidence type="ECO:0000256" key="3">
    <source>
        <dbReference type="ARBA" id="ARBA00022723"/>
    </source>
</evidence>
<dbReference type="PANTHER" id="PTHR43462">
    <property type="entry name" value="ALANYL-TRNA EDITING PROTEIN"/>
    <property type="match status" value="1"/>
</dbReference>
<evidence type="ECO:0000256" key="5">
    <source>
        <dbReference type="SAM" id="Coils"/>
    </source>
</evidence>
<dbReference type="Pfam" id="PF07973">
    <property type="entry name" value="tRNA_SAD"/>
    <property type="match status" value="1"/>
</dbReference>
<accession>A0ABW1ZDU2</accession>
<dbReference type="SMART" id="SM00863">
    <property type="entry name" value="tRNA_SAD"/>
    <property type="match status" value="1"/>
</dbReference>
<evidence type="ECO:0000313" key="8">
    <source>
        <dbReference type="Proteomes" id="UP001596391"/>
    </source>
</evidence>
<evidence type="ECO:0000256" key="2">
    <source>
        <dbReference type="ARBA" id="ARBA00004496"/>
    </source>
</evidence>
<feature type="domain" description="Alanyl-transfer RNA synthetases family profile" evidence="6">
    <location>
        <begin position="1"/>
        <end position="256"/>
    </location>
</feature>
<comment type="subcellular location">
    <subcellularLocation>
        <location evidence="2">Cytoplasm</location>
    </subcellularLocation>
</comment>
<evidence type="ECO:0000256" key="4">
    <source>
        <dbReference type="ARBA" id="ARBA00022833"/>
    </source>
</evidence>
<keyword evidence="5" id="KW-0175">Coiled coil</keyword>
<proteinExistence type="predicted"/>
<evidence type="ECO:0000259" key="6">
    <source>
        <dbReference type="PROSITE" id="PS50860"/>
    </source>
</evidence>
<dbReference type="Gene3D" id="3.30.980.10">
    <property type="entry name" value="Threonyl-trna Synthetase, Chain A, domain 2"/>
    <property type="match status" value="1"/>
</dbReference>
<dbReference type="SUPFAM" id="SSF50447">
    <property type="entry name" value="Translation proteins"/>
    <property type="match status" value="1"/>
</dbReference>
<dbReference type="EMBL" id="JBHSWI010000001">
    <property type="protein sequence ID" value="MFC6647331.1"/>
    <property type="molecule type" value="Genomic_DNA"/>
</dbReference>
<name>A0ABW1ZDU2_9BACT</name>
<gene>
    <name evidence="7" type="ORF">ACFQBQ_17490</name>
</gene>
<dbReference type="InterPro" id="IPR018163">
    <property type="entry name" value="Thr/Ala-tRNA-synth_IIc_edit"/>
</dbReference>